<sequence length="240" mass="25884">MGTFGGEDQIFDRLVHEAWPAPEQISAGSWIYRYAAGVTKRANSVLPLGGTGSWSRVDDAERFYRGLGRPSVFAIGPGAEKGLDAELDARGYQVVDPTLIMTAEISPSAGAEIADTPSEEWLSTWWDVDGGRHPDIPDARDWGRRILTGVPAGYASAGPDAVGRGVLQGDWLGIYCMAVRPSARRKGNGTAILRGLLGWGHENGARRAYLVVTMANTAARAMYEQAGFVISGRYHYRVAS</sequence>
<keyword evidence="1 3" id="KW-0808">Transferase</keyword>
<evidence type="ECO:0000259" key="2">
    <source>
        <dbReference type="PROSITE" id="PS51186"/>
    </source>
</evidence>
<dbReference type="InterPro" id="IPR050769">
    <property type="entry name" value="NAT_camello-type"/>
</dbReference>
<comment type="caution">
    <text evidence="3">The sequence shown here is derived from an EMBL/GenBank/DDBJ whole genome shotgun (WGS) entry which is preliminary data.</text>
</comment>
<dbReference type="Gene3D" id="3.40.630.30">
    <property type="match status" value="1"/>
</dbReference>
<protein>
    <submittedName>
        <fullName evidence="3">Putative N-acetyltransferase YobR</fullName>
    </submittedName>
</protein>
<dbReference type="SUPFAM" id="SSF55729">
    <property type="entry name" value="Acyl-CoA N-acyltransferases (Nat)"/>
    <property type="match status" value="1"/>
</dbReference>
<dbReference type="AlphaFoldDB" id="A0A5M3WUR4"/>
<reference evidence="3 4" key="1">
    <citation type="submission" date="2019-10" db="EMBL/GenBank/DDBJ databases">
        <title>Whole genome shotgun sequence of Acrocarpospora macrocephala NBRC 16266.</title>
        <authorList>
            <person name="Ichikawa N."/>
            <person name="Kimura A."/>
            <person name="Kitahashi Y."/>
            <person name="Komaki H."/>
            <person name="Oguchi A."/>
        </authorList>
    </citation>
    <scope>NUCLEOTIDE SEQUENCE [LARGE SCALE GENOMIC DNA]</scope>
    <source>
        <strain evidence="3 4">NBRC 16266</strain>
    </source>
</reference>
<gene>
    <name evidence="3" type="primary">yobR</name>
    <name evidence="3" type="ORF">Amac_067320</name>
</gene>
<dbReference type="RefSeq" id="WP_155358411.1">
    <property type="nucleotide sequence ID" value="NZ_BAAAHL010000008.1"/>
</dbReference>
<accession>A0A5M3WUR4</accession>
<dbReference type="EMBL" id="BLAE01000043">
    <property type="protein sequence ID" value="GES13135.1"/>
    <property type="molecule type" value="Genomic_DNA"/>
</dbReference>
<dbReference type="InterPro" id="IPR056935">
    <property type="entry name" value="Rv0428c-like_C"/>
</dbReference>
<dbReference type="InterPro" id="IPR000182">
    <property type="entry name" value="GNAT_dom"/>
</dbReference>
<dbReference type="Pfam" id="PF24553">
    <property type="entry name" value="Rv0428c_C"/>
    <property type="match status" value="1"/>
</dbReference>
<dbReference type="CDD" id="cd04301">
    <property type="entry name" value="NAT_SF"/>
    <property type="match status" value="1"/>
</dbReference>
<name>A0A5M3WUR4_9ACTN</name>
<evidence type="ECO:0000256" key="1">
    <source>
        <dbReference type="ARBA" id="ARBA00022679"/>
    </source>
</evidence>
<feature type="domain" description="N-acetyltransferase" evidence="2">
    <location>
        <begin position="100"/>
        <end position="240"/>
    </location>
</feature>
<evidence type="ECO:0000313" key="3">
    <source>
        <dbReference type="EMBL" id="GES13135.1"/>
    </source>
</evidence>
<organism evidence="3 4">
    <name type="scientific">Acrocarpospora macrocephala</name>
    <dbReference type="NCBI Taxonomy" id="150177"/>
    <lineage>
        <taxon>Bacteria</taxon>
        <taxon>Bacillati</taxon>
        <taxon>Actinomycetota</taxon>
        <taxon>Actinomycetes</taxon>
        <taxon>Streptosporangiales</taxon>
        <taxon>Streptosporangiaceae</taxon>
        <taxon>Acrocarpospora</taxon>
    </lineage>
</organism>
<dbReference type="InterPro" id="IPR016181">
    <property type="entry name" value="Acyl_CoA_acyltransferase"/>
</dbReference>
<dbReference type="Proteomes" id="UP000331127">
    <property type="component" value="Unassembled WGS sequence"/>
</dbReference>
<dbReference type="PROSITE" id="PS51186">
    <property type="entry name" value="GNAT"/>
    <property type="match status" value="1"/>
</dbReference>
<dbReference type="PANTHER" id="PTHR13947">
    <property type="entry name" value="GNAT FAMILY N-ACETYLTRANSFERASE"/>
    <property type="match status" value="1"/>
</dbReference>
<keyword evidence="4" id="KW-1185">Reference proteome</keyword>
<evidence type="ECO:0000313" key="4">
    <source>
        <dbReference type="Proteomes" id="UP000331127"/>
    </source>
</evidence>
<proteinExistence type="predicted"/>
<dbReference type="GO" id="GO:0008080">
    <property type="term" value="F:N-acetyltransferase activity"/>
    <property type="evidence" value="ECO:0007669"/>
    <property type="project" value="InterPro"/>
</dbReference>
<dbReference type="PANTHER" id="PTHR13947:SF37">
    <property type="entry name" value="LD18367P"/>
    <property type="match status" value="1"/>
</dbReference>
<dbReference type="OrthoDB" id="5243104at2"/>